<accession>A0A542DQR7</accession>
<keyword evidence="2" id="KW-1185">Reference proteome</keyword>
<evidence type="ECO:0000313" key="2">
    <source>
        <dbReference type="Proteomes" id="UP000320876"/>
    </source>
</evidence>
<dbReference type="OrthoDB" id="3288418at2"/>
<dbReference type="RefSeq" id="WP_142000845.1">
    <property type="nucleotide sequence ID" value="NZ_VFML01000001.1"/>
</dbReference>
<proteinExistence type="predicted"/>
<comment type="caution">
    <text evidence="1">The sequence shown here is derived from an EMBL/GenBank/DDBJ whole genome shotgun (WGS) entry which is preliminary data.</text>
</comment>
<evidence type="ECO:0000313" key="1">
    <source>
        <dbReference type="EMBL" id="TQJ05295.1"/>
    </source>
</evidence>
<gene>
    <name evidence="1" type="ORF">FB471_5123</name>
</gene>
<dbReference type="EMBL" id="VFML01000001">
    <property type="protein sequence ID" value="TQJ05295.1"/>
    <property type="molecule type" value="Genomic_DNA"/>
</dbReference>
<organism evidence="1 2">
    <name type="scientific">Amycolatopsis cihanbeyliensis</name>
    <dbReference type="NCBI Taxonomy" id="1128664"/>
    <lineage>
        <taxon>Bacteria</taxon>
        <taxon>Bacillati</taxon>
        <taxon>Actinomycetota</taxon>
        <taxon>Actinomycetes</taxon>
        <taxon>Pseudonocardiales</taxon>
        <taxon>Pseudonocardiaceae</taxon>
        <taxon>Amycolatopsis</taxon>
    </lineage>
</organism>
<name>A0A542DQR7_AMYCI</name>
<dbReference type="AlphaFoldDB" id="A0A542DQR7"/>
<sequence length="399" mass="44521">MNAGKAVMPYRKERALEDAAFRHGFTPVRLFSLLLPVWQVDVRATTVEGKPYELIDRYLERGLAECGLNTVAELAAFFSLDEVLVDRAIRFLAGIGHLTGTPDGGLTLTDLGRNSHRDQVCYVVERQDRRRLYFDGYTSLPLTRRHYDAGVVTFLTLAQAGAMHGRDQDFRLLATTKGFRRETLAELARYRDRERYNLPHRLDRPESLGEECVFLPVHVIRAVQPGGKIRFLAYGQAADTADPELSELCEQAPEIQGALANEDTTEEEQRTRITSWLLRKGLSGYRPVRFPHGGWQVELPRSAFEPSGPIPCASLGSFAALSTTVVRIWCADKELREQGFLDRVESFARARQRKAGEVTALATKAGRQLGFESTDLSALRAMAAAAGRDALVLLLDSLN</sequence>
<reference evidence="1 2" key="1">
    <citation type="submission" date="2019-06" db="EMBL/GenBank/DDBJ databases">
        <title>Sequencing the genomes of 1000 actinobacteria strains.</title>
        <authorList>
            <person name="Klenk H.-P."/>
        </authorList>
    </citation>
    <scope>NUCLEOTIDE SEQUENCE [LARGE SCALE GENOMIC DNA]</scope>
    <source>
        <strain evidence="1 2">DSM 45679</strain>
    </source>
</reference>
<protein>
    <submittedName>
        <fullName evidence="1">Uncharacterized protein</fullName>
    </submittedName>
</protein>
<dbReference type="Proteomes" id="UP000320876">
    <property type="component" value="Unassembled WGS sequence"/>
</dbReference>